<feature type="compositionally biased region" description="Basic and acidic residues" evidence="1">
    <location>
        <begin position="65"/>
        <end position="74"/>
    </location>
</feature>
<name>A0A8A2VFD1_9EURY</name>
<gene>
    <name evidence="2" type="ORF">J0X25_07325</name>
</gene>
<dbReference type="Proteomes" id="UP000663203">
    <property type="component" value="Chromosome"/>
</dbReference>
<dbReference type="AlphaFoldDB" id="A0A8A2VFD1"/>
<proteinExistence type="predicted"/>
<protein>
    <submittedName>
        <fullName evidence="2">Uncharacterized protein</fullName>
    </submittedName>
</protein>
<feature type="region of interest" description="Disordered" evidence="1">
    <location>
        <begin position="1"/>
        <end position="74"/>
    </location>
</feature>
<evidence type="ECO:0000313" key="2">
    <source>
        <dbReference type="EMBL" id="QSX00760.1"/>
    </source>
</evidence>
<dbReference type="KEGG" id="hakz:J0X25_07325"/>
<organism evidence="2 3">
    <name type="scientific">Haloterrigena alkaliphila</name>
    <dbReference type="NCBI Taxonomy" id="2816475"/>
    <lineage>
        <taxon>Archaea</taxon>
        <taxon>Methanobacteriati</taxon>
        <taxon>Methanobacteriota</taxon>
        <taxon>Stenosarchaea group</taxon>
        <taxon>Halobacteria</taxon>
        <taxon>Halobacteriales</taxon>
        <taxon>Natrialbaceae</taxon>
        <taxon>Haloterrigena</taxon>
    </lineage>
</organism>
<sequence>MSPTSTSDDVGKAVETAAGDRIGAVADVDPETAYEEPAPDAGDSTRAVFERGGDTETAPLADDVVSERTGDSSG</sequence>
<dbReference type="RefSeq" id="WP_207290478.1">
    <property type="nucleotide sequence ID" value="NZ_CP071462.1"/>
</dbReference>
<evidence type="ECO:0000313" key="3">
    <source>
        <dbReference type="Proteomes" id="UP000663203"/>
    </source>
</evidence>
<evidence type="ECO:0000256" key="1">
    <source>
        <dbReference type="SAM" id="MobiDB-lite"/>
    </source>
</evidence>
<accession>A0A8A2VFD1</accession>
<dbReference type="EMBL" id="CP071462">
    <property type="protein sequence ID" value="QSX00760.1"/>
    <property type="molecule type" value="Genomic_DNA"/>
</dbReference>
<dbReference type="GeneID" id="63187104"/>
<reference evidence="2 3" key="1">
    <citation type="submission" date="2021-03" db="EMBL/GenBank/DDBJ databases">
        <title>Haloterrigena longa sp. nov. and Haloterrigena limicola sp. nov., extremely halophilic archaea isolated from a salt lake.</title>
        <authorList>
            <person name="Henglin C."/>
        </authorList>
    </citation>
    <scope>NUCLEOTIDE SEQUENCE [LARGE SCALE GENOMIC DNA]</scope>
    <source>
        <strain evidence="2 3">KZCA68</strain>
    </source>
</reference>
<keyword evidence="3" id="KW-1185">Reference proteome</keyword>
<feature type="compositionally biased region" description="Acidic residues" evidence="1">
    <location>
        <begin position="28"/>
        <end position="38"/>
    </location>
</feature>